<name>A0A226F1A2_FOLCA</name>
<proteinExistence type="predicted"/>
<sequence length="371" mass="41569">MSSQIDKAKKYSIVQFDSSGTKLVEIVPIIWIEEDQKEVFWPPCKGSALKTMVKKCEIVPLPSWTSHTFEKILGSYGSFHDACLKLKQAEDTSNIESSQEDDIGIRRGRRVQKKKDVVIESRDSSSDSELDLDNSLFLAPPTTQISEDQFDITIESTGDQPHPPDENNQQVAVVPEIPQPVIVQEDFDVEQDPKLFLATAADTADIKSLIEGMFLIHEKSFELLERQAEDIREIKAAIHTLRANSQGGNLLPDYSIIPPLPIAGRLELVAFEDWLKSSDSHKKLLISYLSTTGGSNTDRNTRQVLLKLIGGSLRCQINYTGKGNKVALENLEILKILKDSLRTRYPVANDDEILGTAKNWFKYAPKDGEDQ</sequence>
<evidence type="ECO:0000313" key="2">
    <source>
        <dbReference type="Proteomes" id="UP000198287"/>
    </source>
</evidence>
<keyword evidence="2" id="KW-1185">Reference proteome</keyword>
<dbReference type="PANTHER" id="PTHR34153:SF2">
    <property type="entry name" value="SI:CH211-262H13.3-RELATED"/>
    <property type="match status" value="1"/>
</dbReference>
<evidence type="ECO:0008006" key="3">
    <source>
        <dbReference type="Google" id="ProtNLM"/>
    </source>
</evidence>
<reference evidence="1 2" key="1">
    <citation type="submission" date="2015-12" db="EMBL/GenBank/DDBJ databases">
        <title>The genome of Folsomia candida.</title>
        <authorList>
            <person name="Faddeeva A."/>
            <person name="Derks M.F."/>
            <person name="Anvar Y."/>
            <person name="Smit S."/>
            <person name="Van Straalen N."/>
            <person name="Roelofs D."/>
        </authorList>
    </citation>
    <scope>NUCLEOTIDE SEQUENCE [LARGE SCALE GENOMIC DNA]</scope>
    <source>
        <strain evidence="1 2">VU population</strain>
        <tissue evidence="1">Whole body</tissue>
    </source>
</reference>
<comment type="caution">
    <text evidence="1">The sequence shown here is derived from an EMBL/GenBank/DDBJ whole genome shotgun (WGS) entry which is preliminary data.</text>
</comment>
<dbReference type="AlphaFoldDB" id="A0A226F1A2"/>
<dbReference type="OrthoDB" id="10071708at2759"/>
<accession>A0A226F1A2</accession>
<evidence type="ECO:0000313" key="1">
    <source>
        <dbReference type="EMBL" id="OXA62981.1"/>
    </source>
</evidence>
<protein>
    <recommendedName>
        <fullName evidence="3">DUF4806 domain-containing protein</fullName>
    </recommendedName>
</protein>
<dbReference type="PANTHER" id="PTHR34153">
    <property type="entry name" value="SI:CH211-262H13.3-RELATED-RELATED"/>
    <property type="match status" value="1"/>
</dbReference>
<gene>
    <name evidence="1" type="ORF">Fcan01_00310</name>
</gene>
<dbReference type="Proteomes" id="UP000198287">
    <property type="component" value="Unassembled WGS sequence"/>
</dbReference>
<dbReference type="EMBL" id="LNIX01000001">
    <property type="protein sequence ID" value="OXA62981.1"/>
    <property type="molecule type" value="Genomic_DNA"/>
</dbReference>
<organism evidence="1 2">
    <name type="scientific">Folsomia candida</name>
    <name type="common">Springtail</name>
    <dbReference type="NCBI Taxonomy" id="158441"/>
    <lineage>
        <taxon>Eukaryota</taxon>
        <taxon>Metazoa</taxon>
        <taxon>Ecdysozoa</taxon>
        <taxon>Arthropoda</taxon>
        <taxon>Hexapoda</taxon>
        <taxon>Collembola</taxon>
        <taxon>Entomobryomorpha</taxon>
        <taxon>Isotomoidea</taxon>
        <taxon>Isotomidae</taxon>
        <taxon>Proisotominae</taxon>
        <taxon>Folsomia</taxon>
    </lineage>
</organism>